<evidence type="ECO:0000256" key="2">
    <source>
        <dbReference type="SAM" id="Phobius"/>
    </source>
</evidence>
<feature type="transmembrane region" description="Helical" evidence="2">
    <location>
        <begin position="50"/>
        <end position="70"/>
    </location>
</feature>
<evidence type="ECO:0000256" key="1">
    <source>
        <dbReference type="SAM" id="MobiDB-lite"/>
    </source>
</evidence>
<evidence type="ECO:0008006" key="5">
    <source>
        <dbReference type="Google" id="ProtNLM"/>
    </source>
</evidence>
<feature type="region of interest" description="Disordered" evidence="1">
    <location>
        <begin position="99"/>
        <end position="118"/>
    </location>
</feature>
<dbReference type="Proteomes" id="UP001595613">
    <property type="component" value="Unassembled WGS sequence"/>
</dbReference>
<dbReference type="EMBL" id="JBHRYD010000014">
    <property type="protein sequence ID" value="MFC3706034.1"/>
    <property type="molecule type" value="Genomic_DNA"/>
</dbReference>
<protein>
    <recommendedName>
        <fullName evidence="5">MFS transporter</fullName>
    </recommendedName>
</protein>
<evidence type="ECO:0000313" key="4">
    <source>
        <dbReference type="Proteomes" id="UP001595613"/>
    </source>
</evidence>
<name>A0ABV7X4G7_9HYPH</name>
<organism evidence="3 4">
    <name type="scientific">Devosia honganensis</name>
    <dbReference type="NCBI Taxonomy" id="1610527"/>
    <lineage>
        <taxon>Bacteria</taxon>
        <taxon>Pseudomonadati</taxon>
        <taxon>Pseudomonadota</taxon>
        <taxon>Alphaproteobacteria</taxon>
        <taxon>Hyphomicrobiales</taxon>
        <taxon>Devosiaceae</taxon>
        <taxon>Devosia</taxon>
    </lineage>
</organism>
<keyword evidence="2" id="KW-1133">Transmembrane helix</keyword>
<keyword evidence="4" id="KW-1185">Reference proteome</keyword>
<comment type="caution">
    <text evidence="3">The sequence shown here is derived from an EMBL/GenBank/DDBJ whole genome shotgun (WGS) entry which is preliminary data.</text>
</comment>
<keyword evidence="2" id="KW-0472">Membrane</keyword>
<dbReference type="RefSeq" id="WP_380098066.1">
    <property type="nucleotide sequence ID" value="NZ_JBHRYD010000014.1"/>
</dbReference>
<proteinExistence type="predicted"/>
<sequence length="118" mass="12995">MFQNVIIGWLARRALEIGGAVGALLTAWNNLPPATQEAILSVLGRNWETITLGALAPIALSIWGYVWSFLSTRKPQVVIDGKQVAMPRIPDATRTLVEESARTAAQQPRTLWERMTGK</sequence>
<accession>A0ABV7X4G7</accession>
<gene>
    <name evidence="3" type="ORF">ACFOOL_14875</name>
</gene>
<evidence type="ECO:0000313" key="3">
    <source>
        <dbReference type="EMBL" id="MFC3706034.1"/>
    </source>
</evidence>
<reference evidence="4" key="1">
    <citation type="journal article" date="2019" name="Int. J. Syst. Evol. Microbiol.">
        <title>The Global Catalogue of Microorganisms (GCM) 10K type strain sequencing project: providing services to taxonomists for standard genome sequencing and annotation.</title>
        <authorList>
            <consortium name="The Broad Institute Genomics Platform"/>
            <consortium name="The Broad Institute Genome Sequencing Center for Infectious Disease"/>
            <person name="Wu L."/>
            <person name="Ma J."/>
        </authorList>
    </citation>
    <scope>NUCLEOTIDE SEQUENCE [LARGE SCALE GENOMIC DNA]</scope>
    <source>
        <strain evidence="4">KCTC 42281</strain>
    </source>
</reference>
<keyword evidence="2" id="KW-0812">Transmembrane</keyword>